<dbReference type="PANTHER" id="PTHR30121">
    <property type="entry name" value="UNCHARACTERIZED PROTEIN YJGR-RELATED"/>
    <property type="match status" value="1"/>
</dbReference>
<feature type="domain" description="Helicase HerA-like C-terminal" evidence="2">
    <location>
        <begin position="11"/>
        <end position="489"/>
    </location>
</feature>
<evidence type="ECO:0000313" key="3">
    <source>
        <dbReference type="EMBL" id="PSJ46517.1"/>
    </source>
</evidence>
<dbReference type="Proteomes" id="UP000240243">
    <property type="component" value="Unassembled WGS sequence"/>
</dbReference>
<sequence length="489" mass="52843">MTSTQLPLGGTREGQAISLHLPMANRHGLITGATGTGKTVTLQTLAEGFSRAGTPVFMADVKGDLSGLAAPANPGGKIAERLAQLGGADYRPRPCPTLFWDLFGAAGHPLRATVSELGPLLLANIMELNDTQTGVLYGCFRIADDEGLLLLDLKDLRALLGWVADNAKALGGRYDNLPGNSLGAIQRRLLVLEQEDAEHFFGEPSLRLADLMQRDFSGQGVVSILDATRLMQSPRLYATFLLWLLSELFENLPEVGDPAQPVLVFFFDEAHLLFNSAPRPLLEKIEQLVRLIRSKGVGVYFISQSPLDIPDTVLGQLGNRVQHALRAFTPRDEKAVKAAARTFRANPAFDTQAAITTLGVGEALVSVLDEKGAPTAVEITLICPPESRIGPLSTAERAARHGASPLAGRYEQVLDRESAFELLAARVAQQQREQKEQEQLRDKAKPAPRRSGNRDSMLESIAKSTLRSLGSQLGRRIARGLLGSMLGGR</sequence>
<dbReference type="PANTHER" id="PTHR30121:SF6">
    <property type="entry name" value="SLR6007 PROTEIN"/>
    <property type="match status" value="1"/>
</dbReference>
<keyword evidence="4" id="KW-1185">Reference proteome</keyword>
<dbReference type="SUPFAM" id="SSF52540">
    <property type="entry name" value="P-loop containing nucleoside triphosphate hydrolases"/>
    <property type="match status" value="1"/>
</dbReference>
<comment type="caution">
    <text evidence="3">The sequence shown here is derived from an EMBL/GenBank/DDBJ whole genome shotgun (WGS) entry which is preliminary data.</text>
</comment>
<dbReference type="EMBL" id="PXYG01000002">
    <property type="protein sequence ID" value="PSJ46517.1"/>
    <property type="molecule type" value="Genomic_DNA"/>
</dbReference>
<dbReference type="GO" id="GO:0005524">
    <property type="term" value="F:ATP binding"/>
    <property type="evidence" value="ECO:0007669"/>
    <property type="project" value="UniProtKB-KW"/>
</dbReference>
<evidence type="ECO:0000259" key="2">
    <source>
        <dbReference type="Pfam" id="PF05872"/>
    </source>
</evidence>
<dbReference type="InterPro" id="IPR027417">
    <property type="entry name" value="P-loop_NTPase"/>
</dbReference>
<evidence type="ECO:0000313" key="4">
    <source>
        <dbReference type="Proteomes" id="UP000240243"/>
    </source>
</evidence>
<dbReference type="AlphaFoldDB" id="A0A2P7R8G0"/>
<proteinExistence type="predicted"/>
<dbReference type="RefSeq" id="WP_106729132.1">
    <property type="nucleotide sequence ID" value="NZ_PXYG01000002.1"/>
</dbReference>
<dbReference type="Pfam" id="PF05872">
    <property type="entry name" value="HerA_C"/>
    <property type="match status" value="1"/>
</dbReference>
<reference evidence="3 4" key="1">
    <citation type="submission" date="2018-03" db="EMBL/GenBank/DDBJ databases">
        <title>The draft genome of Zobellella sp. 59N8.</title>
        <authorList>
            <person name="Liu L."/>
            <person name="Li L."/>
            <person name="Zhang X."/>
            <person name="Liang L."/>
            <person name="Wang T."/>
        </authorList>
    </citation>
    <scope>NUCLEOTIDE SEQUENCE [LARGE SCALE GENOMIC DNA]</scope>
    <source>
        <strain evidence="3 4">59N8</strain>
    </source>
</reference>
<dbReference type="OrthoDB" id="9758751at2"/>
<keyword evidence="3" id="KW-0547">Nucleotide-binding</keyword>
<evidence type="ECO:0000256" key="1">
    <source>
        <dbReference type="SAM" id="MobiDB-lite"/>
    </source>
</evidence>
<gene>
    <name evidence="3" type="ORF">C7H85_07755</name>
</gene>
<accession>A0A2P7R8G0</accession>
<name>A0A2P7R8G0_9GAMM</name>
<protein>
    <submittedName>
        <fullName evidence="3">ATP-binding protein</fullName>
    </submittedName>
</protein>
<keyword evidence="3" id="KW-0067">ATP-binding</keyword>
<feature type="compositionally biased region" description="Basic and acidic residues" evidence="1">
    <location>
        <begin position="432"/>
        <end position="445"/>
    </location>
</feature>
<feature type="region of interest" description="Disordered" evidence="1">
    <location>
        <begin position="431"/>
        <end position="457"/>
    </location>
</feature>
<dbReference type="InterPro" id="IPR033186">
    <property type="entry name" value="HerA_C"/>
</dbReference>
<dbReference type="Gene3D" id="3.40.50.300">
    <property type="entry name" value="P-loop containing nucleotide triphosphate hydrolases"/>
    <property type="match status" value="2"/>
</dbReference>
<dbReference type="InterPro" id="IPR051162">
    <property type="entry name" value="T4SS_component"/>
</dbReference>
<organism evidence="3 4">
    <name type="scientific">Zobellella endophytica</name>
    <dbReference type="NCBI Taxonomy" id="2116700"/>
    <lineage>
        <taxon>Bacteria</taxon>
        <taxon>Pseudomonadati</taxon>
        <taxon>Pseudomonadota</taxon>
        <taxon>Gammaproteobacteria</taxon>
        <taxon>Aeromonadales</taxon>
        <taxon>Aeromonadaceae</taxon>
        <taxon>Zobellella</taxon>
    </lineage>
</organism>